<organism evidence="2 3">
    <name type="scientific">Sphingomonas glacialis</name>
    <dbReference type="NCBI Taxonomy" id="658225"/>
    <lineage>
        <taxon>Bacteria</taxon>
        <taxon>Pseudomonadati</taxon>
        <taxon>Pseudomonadota</taxon>
        <taxon>Alphaproteobacteria</taxon>
        <taxon>Sphingomonadales</taxon>
        <taxon>Sphingomonadaceae</taxon>
        <taxon>Sphingomonas</taxon>
    </lineage>
</organism>
<protein>
    <submittedName>
        <fullName evidence="2">Uncharacterized protein</fullName>
    </submittedName>
</protein>
<sequence length="80" mass="8288">MKGSAVNARAGTHVDRIAPDTVLPPPPLLTPAQPEDKIIGSAQLDAGVFGLSLTAPRLGDRYPAIGTDGREHLVHAKGDV</sequence>
<gene>
    <name evidence="2" type="ORF">EAH76_06400</name>
</gene>
<feature type="region of interest" description="Disordered" evidence="1">
    <location>
        <begin position="1"/>
        <end position="27"/>
    </location>
</feature>
<dbReference type="RefSeq" id="WP_140849282.1">
    <property type="nucleotide sequence ID" value="NZ_RCZC01000002.1"/>
</dbReference>
<accession>A0A502FXR9</accession>
<proteinExistence type="predicted"/>
<name>A0A502FXR9_9SPHN</name>
<reference evidence="2 3" key="1">
    <citation type="journal article" date="2019" name="Environ. Microbiol.">
        <title>Species interactions and distinct microbial communities in high Arctic permafrost affected cryosols are associated with the CH4 and CO2 gas fluxes.</title>
        <authorList>
            <person name="Altshuler I."/>
            <person name="Hamel J."/>
            <person name="Turney S."/>
            <person name="Magnuson E."/>
            <person name="Levesque R."/>
            <person name="Greer C."/>
            <person name="Whyte L.G."/>
        </authorList>
    </citation>
    <scope>NUCLEOTIDE SEQUENCE [LARGE SCALE GENOMIC DNA]</scope>
    <source>
        <strain evidence="2 3">E6.1</strain>
    </source>
</reference>
<keyword evidence="3" id="KW-1185">Reference proteome</keyword>
<evidence type="ECO:0000313" key="3">
    <source>
        <dbReference type="Proteomes" id="UP000319931"/>
    </source>
</evidence>
<evidence type="ECO:0000256" key="1">
    <source>
        <dbReference type="SAM" id="MobiDB-lite"/>
    </source>
</evidence>
<evidence type="ECO:0000313" key="2">
    <source>
        <dbReference type="EMBL" id="TPG54305.1"/>
    </source>
</evidence>
<dbReference type="AlphaFoldDB" id="A0A502FXR9"/>
<dbReference type="EMBL" id="RCZC01000002">
    <property type="protein sequence ID" value="TPG54305.1"/>
    <property type="molecule type" value="Genomic_DNA"/>
</dbReference>
<comment type="caution">
    <text evidence="2">The sequence shown here is derived from an EMBL/GenBank/DDBJ whole genome shotgun (WGS) entry which is preliminary data.</text>
</comment>
<dbReference type="Proteomes" id="UP000319931">
    <property type="component" value="Unassembled WGS sequence"/>
</dbReference>